<name>A0A6F9DGG0_9ASCI</name>
<dbReference type="SMART" id="SM00612">
    <property type="entry name" value="Kelch"/>
    <property type="match status" value="5"/>
</dbReference>
<evidence type="ECO:0000313" key="5">
    <source>
        <dbReference type="EMBL" id="CAB3259397.1"/>
    </source>
</evidence>
<feature type="compositionally biased region" description="Acidic residues" evidence="3">
    <location>
        <begin position="201"/>
        <end position="230"/>
    </location>
</feature>
<dbReference type="EMBL" id="LR786258">
    <property type="protein sequence ID" value="CAB3259397.1"/>
    <property type="molecule type" value="mRNA"/>
</dbReference>
<gene>
    <name evidence="5" type="primary">Klhl12-014</name>
</gene>
<proteinExistence type="evidence at transcript level"/>
<dbReference type="AlphaFoldDB" id="A0A6F9DGG0"/>
<feature type="compositionally biased region" description="Acidic residues" evidence="3">
    <location>
        <begin position="242"/>
        <end position="258"/>
    </location>
</feature>
<dbReference type="InterPro" id="IPR006652">
    <property type="entry name" value="Kelch_1"/>
</dbReference>
<keyword evidence="1" id="KW-0880">Kelch repeat</keyword>
<accession>A0A6F9DGG0</accession>
<feature type="region of interest" description="Disordered" evidence="3">
    <location>
        <begin position="201"/>
        <end position="267"/>
    </location>
</feature>
<dbReference type="Gene3D" id="1.25.40.420">
    <property type="match status" value="1"/>
</dbReference>
<dbReference type="PANTHER" id="PTHR45632:SF3">
    <property type="entry name" value="KELCH-LIKE PROTEIN 32"/>
    <property type="match status" value="1"/>
</dbReference>
<dbReference type="InterPro" id="IPR015915">
    <property type="entry name" value="Kelch-typ_b-propeller"/>
</dbReference>
<dbReference type="Pfam" id="PF07707">
    <property type="entry name" value="BACK"/>
    <property type="match status" value="1"/>
</dbReference>
<protein>
    <submittedName>
        <fullName evidence="5">Kelch-like protein 12</fullName>
    </submittedName>
</protein>
<sequence>MCKTALLNLVSADNCLKFRACAQRYNLDEVFVKTNQEITSSFAEVVRQDDFVQLDIDNMSAVIKLKDKTCGEALFTGIVQWVNHNPLQREELFVNLFSQMEFSSMSKDFLVHVSKENLVRNSSVCLSLLVDETLKLAQSPFTGKILIVGGNESPNDCVVYDVITRQPTHLPNLNIGRSGTAAVKVGSKVYVVGGFAAVDEDGYGDSDSNDNEDHDSDDTDEEGGQSDDEGGLSNDVGGHGDDEVDLSDDEDDLSDDEGGNEHQSCEILDLNEPTEWKVLPDMSKHRLNCGAGFIADHIYLTGGQNQNATTLSSCEKFDIHNKMWTKIKNMLHAREEHGTVVCNESLYCLGGYDDETVVLSSCERYDVRSDVWNEIAPLSEPRGGLTCVVLDGNIYAIGGFKNLKTVERLNPRLGTWENIAPLQHDHGQLSACVIGNKIFVIGGKTVEVYDPTLNVWATAFEIEKPVSGAAVVAI</sequence>
<keyword evidence="2" id="KW-0677">Repeat</keyword>
<feature type="domain" description="BACK" evidence="4">
    <location>
        <begin position="15"/>
        <end position="114"/>
    </location>
</feature>
<evidence type="ECO:0000259" key="4">
    <source>
        <dbReference type="SMART" id="SM00875"/>
    </source>
</evidence>
<dbReference type="SUPFAM" id="SSF117281">
    <property type="entry name" value="Kelch motif"/>
    <property type="match status" value="2"/>
</dbReference>
<dbReference type="SMART" id="SM00875">
    <property type="entry name" value="BACK"/>
    <property type="match status" value="1"/>
</dbReference>
<evidence type="ECO:0000256" key="3">
    <source>
        <dbReference type="SAM" id="MobiDB-lite"/>
    </source>
</evidence>
<reference evidence="5" key="1">
    <citation type="submission" date="2020-04" db="EMBL/GenBank/DDBJ databases">
        <authorList>
            <person name="Neveu A P."/>
        </authorList>
    </citation>
    <scope>NUCLEOTIDE SEQUENCE</scope>
    <source>
        <tissue evidence="5">Whole embryo</tissue>
    </source>
</reference>
<evidence type="ECO:0000256" key="2">
    <source>
        <dbReference type="ARBA" id="ARBA00022737"/>
    </source>
</evidence>
<dbReference type="PANTHER" id="PTHR45632">
    <property type="entry name" value="LD33804P"/>
    <property type="match status" value="1"/>
</dbReference>
<evidence type="ECO:0000256" key="1">
    <source>
        <dbReference type="ARBA" id="ARBA00022441"/>
    </source>
</evidence>
<organism evidence="5">
    <name type="scientific">Phallusia mammillata</name>
    <dbReference type="NCBI Taxonomy" id="59560"/>
    <lineage>
        <taxon>Eukaryota</taxon>
        <taxon>Metazoa</taxon>
        <taxon>Chordata</taxon>
        <taxon>Tunicata</taxon>
        <taxon>Ascidiacea</taxon>
        <taxon>Phlebobranchia</taxon>
        <taxon>Ascidiidae</taxon>
        <taxon>Phallusia</taxon>
    </lineage>
</organism>
<dbReference type="Pfam" id="PF24681">
    <property type="entry name" value="Kelch_KLHDC2_KLHL20_DRC7"/>
    <property type="match status" value="1"/>
</dbReference>
<dbReference type="InterPro" id="IPR011705">
    <property type="entry name" value="BACK"/>
</dbReference>
<dbReference type="Gene3D" id="2.120.10.80">
    <property type="entry name" value="Kelch-type beta propeller"/>
    <property type="match status" value="2"/>
</dbReference>